<dbReference type="PANTHER" id="PTHR43611:SF3">
    <property type="entry name" value="FLAVIN MONONUCLEOTIDE HYDROLASE 1, CHLOROPLATIC"/>
    <property type="match status" value="1"/>
</dbReference>
<dbReference type="PANTHER" id="PTHR43611">
    <property type="entry name" value="ALPHA-D-GLUCOSE 1-PHOSPHATE PHOSPHATASE"/>
    <property type="match status" value="1"/>
</dbReference>
<dbReference type="SUPFAM" id="SSF56784">
    <property type="entry name" value="HAD-like"/>
    <property type="match status" value="1"/>
</dbReference>
<accession>A0ABS5RAP4</accession>
<dbReference type="NCBIfam" id="TIGR01509">
    <property type="entry name" value="HAD-SF-IA-v3"/>
    <property type="match status" value="1"/>
</dbReference>
<dbReference type="EMBL" id="JAHCQH010000021">
    <property type="protein sequence ID" value="MBS9478735.1"/>
    <property type="molecule type" value="Genomic_DNA"/>
</dbReference>
<keyword evidence="1" id="KW-0378">Hydrolase</keyword>
<dbReference type="InterPro" id="IPR006439">
    <property type="entry name" value="HAD-SF_hydro_IA"/>
</dbReference>
<dbReference type="Proteomes" id="UP001166585">
    <property type="component" value="Unassembled WGS sequence"/>
</dbReference>
<dbReference type="Pfam" id="PF00702">
    <property type="entry name" value="Hydrolase"/>
    <property type="match status" value="1"/>
</dbReference>
<dbReference type="Gene3D" id="3.40.50.1000">
    <property type="entry name" value="HAD superfamily/HAD-like"/>
    <property type="match status" value="1"/>
</dbReference>
<dbReference type="GO" id="GO:0016787">
    <property type="term" value="F:hydrolase activity"/>
    <property type="evidence" value="ECO:0007669"/>
    <property type="project" value="UniProtKB-KW"/>
</dbReference>
<sequence>MDDVLLRYDVEARRAAIAQMAGLAVADVERLIWASGIEDSADAGRLSADAYLTAVTAALGVPFAREDWFRTRRLAMTMDMAVVDLALAVRRRTALALLTNNGFIMKEHFDALVPGLREVFGPSMHVAAEFGTKKPDPAIYARLAALYGVAPGEAVMIDDKIANVEGALKAGLKAHCFRDAAELRSFLADLALI</sequence>
<keyword evidence="2" id="KW-1185">Reference proteome</keyword>
<reference evidence="1" key="1">
    <citation type="submission" date="2021-05" db="EMBL/GenBank/DDBJ databases">
        <authorList>
            <person name="Sun Q."/>
            <person name="Inoue M."/>
        </authorList>
    </citation>
    <scope>NUCLEOTIDE SEQUENCE</scope>
    <source>
        <strain evidence="1">VKM B-3255</strain>
    </source>
</reference>
<dbReference type="InterPro" id="IPR023198">
    <property type="entry name" value="PGP-like_dom2"/>
</dbReference>
<dbReference type="Gene3D" id="1.10.150.240">
    <property type="entry name" value="Putative phosphatase, domain 2"/>
    <property type="match status" value="1"/>
</dbReference>
<evidence type="ECO:0000313" key="1">
    <source>
        <dbReference type="EMBL" id="MBS9478735.1"/>
    </source>
</evidence>
<protein>
    <submittedName>
        <fullName evidence="1">HAD-IA family hydrolase</fullName>
    </submittedName>
</protein>
<proteinExistence type="predicted"/>
<evidence type="ECO:0000313" key="2">
    <source>
        <dbReference type="Proteomes" id="UP001166585"/>
    </source>
</evidence>
<organism evidence="1 2">
    <name type="scientific">Ancylobacter radicis</name>
    <dbReference type="NCBI Taxonomy" id="2836179"/>
    <lineage>
        <taxon>Bacteria</taxon>
        <taxon>Pseudomonadati</taxon>
        <taxon>Pseudomonadota</taxon>
        <taxon>Alphaproteobacteria</taxon>
        <taxon>Hyphomicrobiales</taxon>
        <taxon>Xanthobacteraceae</taxon>
        <taxon>Ancylobacter</taxon>
    </lineage>
</organism>
<name>A0ABS5RAP4_9HYPH</name>
<comment type="caution">
    <text evidence="1">The sequence shown here is derived from an EMBL/GenBank/DDBJ whole genome shotgun (WGS) entry which is preliminary data.</text>
</comment>
<dbReference type="InterPro" id="IPR036412">
    <property type="entry name" value="HAD-like_sf"/>
</dbReference>
<gene>
    <name evidence="1" type="ORF">KIP89_16620</name>
</gene>
<dbReference type="InterPro" id="IPR023214">
    <property type="entry name" value="HAD_sf"/>
</dbReference>